<dbReference type="Proteomes" id="UP000053480">
    <property type="component" value="Unassembled WGS sequence"/>
</dbReference>
<accession>A0ACC6TP45</accession>
<proteinExistence type="predicted"/>
<evidence type="ECO:0000313" key="1">
    <source>
        <dbReference type="EMBL" id="MEW9491573.1"/>
    </source>
</evidence>
<evidence type="ECO:0000313" key="2">
    <source>
        <dbReference type="Proteomes" id="UP000053480"/>
    </source>
</evidence>
<reference evidence="1" key="1">
    <citation type="submission" date="2024-07" db="EMBL/GenBank/DDBJ databases">
        <title>Metagenome and Metagenome-Assembled Genomes of Archaea from a hot spring from the geothermal field of Los Azufres, Mexico.</title>
        <authorList>
            <person name="Marin-Paredes R."/>
            <person name="Martinez-Romero E."/>
            <person name="Servin-Garciduenas L.E."/>
        </authorList>
    </citation>
    <scope>NUCLEOTIDE SEQUENCE</scope>
    <source>
        <strain evidence="1">AZ1-454</strain>
    </source>
</reference>
<gene>
    <name evidence="1" type="ORF">TQ35_0005140</name>
</gene>
<comment type="caution">
    <text evidence="1">The sequence shown here is derived from an EMBL/GenBank/DDBJ whole genome shotgun (WGS) entry which is preliminary data.</text>
</comment>
<name>A0ACC6TP45_9CREN</name>
<protein>
    <submittedName>
        <fullName evidence="1">Uncharacterized protein</fullName>
    </submittedName>
</protein>
<organism evidence="1 2">
    <name type="scientific">Candidatus Aramenus sulfurataquae</name>
    <dbReference type="NCBI Taxonomy" id="1326980"/>
    <lineage>
        <taxon>Archaea</taxon>
        <taxon>Thermoproteota</taxon>
        <taxon>Thermoprotei</taxon>
        <taxon>Sulfolobales</taxon>
        <taxon>Sulfolobaceae</taxon>
        <taxon>Candidatus Aramenus</taxon>
    </lineage>
</organism>
<dbReference type="EMBL" id="JZWS03000005">
    <property type="protein sequence ID" value="MEW9491573.1"/>
    <property type="molecule type" value="Genomic_DNA"/>
</dbReference>
<sequence length="64" mass="7131">MKVADVLVVENEGQKVNDEKIREVIERVRSSVDNVIITRVHLPGSKDEEGLLGIHLIVRDVAEA</sequence>